<reference evidence="4 5" key="1">
    <citation type="submission" date="2018-03" db="EMBL/GenBank/DDBJ databases">
        <title>Genomes of Pezizomycetes fungi and the evolution of truffles.</title>
        <authorList>
            <person name="Murat C."/>
            <person name="Payen T."/>
            <person name="Noel B."/>
            <person name="Kuo A."/>
            <person name="Martin F.M."/>
        </authorList>
    </citation>
    <scope>NUCLEOTIDE SEQUENCE [LARGE SCALE GENOMIC DNA]</scope>
    <source>
        <strain evidence="4">091103-1</strain>
    </source>
</reference>
<evidence type="ECO:0000259" key="2">
    <source>
        <dbReference type="Pfam" id="PF22939"/>
    </source>
</evidence>
<name>A0A317SFD4_9PEZI</name>
<evidence type="ECO:0000313" key="4">
    <source>
        <dbReference type="EMBL" id="PWW73239.1"/>
    </source>
</evidence>
<dbReference type="EMBL" id="PYWC01000084">
    <property type="protein sequence ID" value="PWW73239.1"/>
    <property type="molecule type" value="Genomic_DNA"/>
</dbReference>
<gene>
    <name evidence="4" type="ORF">C7212DRAFT_359568</name>
</gene>
<dbReference type="Proteomes" id="UP000246991">
    <property type="component" value="Unassembled WGS sequence"/>
</dbReference>
<proteinExistence type="predicted"/>
<dbReference type="AlphaFoldDB" id="A0A317SFD4"/>
<evidence type="ECO:0000313" key="5">
    <source>
        <dbReference type="Proteomes" id="UP000246991"/>
    </source>
</evidence>
<dbReference type="Pfam" id="PF24883">
    <property type="entry name" value="NPHP3_N"/>
    <property type="match status" value="1"/>
</dbReference>
<dbReference type="InterPro" id="IPR056884">
    <property type="entry name" value="NPHP3-like_N"/>
</dbReference>
<comment type="caution">
    <text evidence="4">The sequence shown here is derived from an EMBL/GenBank/DDBJ whole genome shotgun (WGS) entry which is preliminary data.</text>
</comment>
<keyword evidence="5" id="KW-1185">Reference proteome</keyword>
<protein>
    <submittedName>
        <fullName evidence="4">NACHT-ANK domain protein transcript variant 5</fullName>
    </submittedName>
</protein>
<dbReference type="InterPro" id="IPR054471">
    <property type="entry name" value="GPIID_WHD"/>
</dbReference>
<organism evidence="4 5">
    <name type="scientific">Tuber magnatum</name>
    <name type="common">white Piedmont truffle</name>
    <dbReference type="NCBI Taxonomy" id="42249"/>
    <lineage>
        <taxon>Eukaryota</taxon>
        <taxon>Fungi</taxon>
        <taxon>Dikarya</taxon>
        <taxon>Ascomycota</taxon>
        <taxon>Pezizomycotina</taxon>
        <taxon>Pezizomycetes</taxon>
        <taxon>Pezizales</taxon>
        <taxon>Tuberaceae</taxon>
        <taxon>Tuber</taxon>
    </lineage>
</organism>
<feature type="domain" description="GPI inositol-deacylase winged helix" evidence="2">
    <location>
        <begin position="320"/>
        <end position="407"/>
    </location>
</feature>
<keyword evidence="1" id="KW-0677">Repeat</keyword>
<dbReference type="OrthoDB" id="20872at2759"/>
<feature type="domain" description="Nephrocystin 3-like N-terminal" evidence="3">
    <location>
        <begin position="63"/>
        <end position="216"/>
    </location>
</feature>
<dbReference type="PANTHER" id="PTHR10039:SF17">
    <property type="entry name" value="FUNGAL STAND N-TERMINAL GOODBYE DOMAIN-CONTAINING PROTEIN-RELATED"/>
    <property type="match status" value="1"/>
</dbReference>
<evidence type="ECO:0000256" key="1">
    <source>
        <dbReference type="ARBA" id="ARBA00022737"/>
    </source>
</evidence>
<sequence>MANTNIQGHYGGNTGFGNTFGSADICGNITITQPASRDSPPTVAEILQCLYTSRYEWHMDHSREPVEGKCTSGVLWLSADPGRGKPVIAVFLTKHLKLRPDGTVCYFLFKDDSYKQKNATFALCAILHQLFARRNMLCGYAHGAFKAKGKAFTEEVGALWGILVKAVVEGGWGDVICVIDVLDPCEDKTRDRLIRHIAMLLRSHPNDSLKFLVSSRPYHEIGAGLGAPTTMIRLNGENEVNSIIADVNRVIHEGIKNLESYWGRPGGLGYLQDLLESSADHTFLCVALGLEILKESGGDSVGKFSRIVSTPPRDLAGLYTKMLDKSKNTKTAQRILHRVVGATRPLSLREVNVAFGIRRNHTTIADIGDYSSGSETTVKDLCGLFVRIIDSKVYLVHQPAREFLIKGPLPGKGNWQYTLCPMDSSFPLANICITYLSLEEFENPLGSVTGRSYGVQVIGDDVQKYPLLDFAASHWVGHFRDLGKRQMQLLESTRLICKPGSKGLPTSLRVYCETSGQPDYLPFPKYFTHLIIASWFGRRSVVKRQLKEGNNNARSELYGTALNVAADRKEKDIAKMLVKRRVNFILGRKEGV</sequence>
<accession>A0A317SFD4</accession>
<dbReference type="PANTHER" id="PTHR10039">
    <property type="entry name" value="AMELOGENIN"/>
    <property type="match status" value="1"/>
</dbReference>
<evidence type="ECO:0000259" key="3">
    <source>
        <dbReference type="Pfam" id="PF24883"/>
    </source>
</evidence>
<dbReference type="Pfam" id="PF22939">
    <property type="entry name" value="WHD_GPIID"/>
    <property type="match status" value="1"/>
</dbReference>